<organism evidence="6 7">
    <name type="scientific">Bodo saltans</name>
    <name type="common">Flagellated protozoan</name>
    <dbReference type="NCBI Taxonomy" id="75058"/>
    <lineage>
        <taxon>Eukaryota</taxon>
        <taxon>Discoba</taxon>
        <taxon>Euglenozoa</taxon>
        <taxon>Kinetoplastea</taxon>
        <taxon>Metakinetoplastina</taxon>
        <taxon>Eubodonida</taxon>
        <taxon>Bodonidae</taxon>
        <taxon>Bodo</taxon>
    </lineage>
</organism>
<comment type="catalytic activity">
    <reaction evidence="1 4">
        <text>[protein]-peptidylproline (omega=180) = [protein]-peptidylproline (omega=0)</text>
        <dbReference type="Rhea" id="RHEA:16237"/>
        <dbReference type="Rhea" id="RHEA-COMP:10747"/>
        <dbReference type="Rhea" id="RHEA-COMP:10748"/>
        <dbReference type="ChEBI" id="CHEBI:83833"/>
        <dbReference type="ChEBI" id="CHEBI:83834"/>
        <dbReference type="EC" id="5.2.1.8"/>
    </reaction>
</comment>
<sequence length="189" mass="20198">MSVTLHTSVGDLPFVLHWRSCPRAAFNFLALAASGYYNGTTFHRNLAGFIAQGGDPTGTGKGGSSVYSHYRQQKKSVSADGATAGSSGSVAYFDDEGFGETFHSRRGVLSMAHRGTKPNTNASQFFVTYAPVPSFDGSYTAFGELQGGDAILDALEQCSKDQIVVKLLDCTVTYNPFAEKTIPFDPQSV</sequence>
<dbReference type="SUPFAM" id="SSF50891">
    <property type="entry name" value="Cyclophilin-like"/>
    <property type="match status" value="1"/>
</dbReference>
<evidence type="ECO:0000256" key="4">
    <source>
        <dbReference type="RuleBase" id="RU363019"/>
    </source>
</evidence>
<dbReference type="GO" id="GO:0071013">
    <property type="term" value="C:catalytic step 2 spliceosome"/>
    <property type="evidence" value="ECO:0007669"/>
    <property type="project" value="TreeGrafter"/>
</dbReference>
<dbReference type="Pfam" id="PF00160">
    <property type="entry name" value="Pro_isomerase"/>
    <property type="match status" value="1"/>
</dbReference>
<dbReference type="AlphaFoldDB" id="A0A0S4KDV3"/>
<dbReference type="EMBL" id="CYKH01000054">
    <property type="protein sequence ID" value="CUI11163.1"/>
    <property type="molecule type" value="Genomic_DNA"/>
</dbReference>
<keyword evidence="2 4" id="KW-0697">Rotamase</keyword>
<keyword evidence="7" id="KW-1185">Reference proteome</keyword>
<dbReference type="InterPro" id="IPR002130">
    <property type="entry name" value="Cyclophilin-type_PPIase_dom"/>
</dbReference>
<dbReference type="OrthoDB" id="271386at2759"/>
<dbReference type="PROSITE" id="PS00170">
    <property type="entry name" value="CSA_PPIASE_1"/>
    <property type="match status" value="1"/>
</dbReference>
<dbReference type="InterPro" id="IPR029000">
    <property type="entry name" value="Cyclophilin-like_dom_sf"/>
</dbReference>
<proteinExistence type="inferred from homology"/>
<dbReference type="InterPro" id="IPR024936">
    <property type="entry name" value="Cyclophilin-type_PPIase"/>
</dbReference>
<dbReference type="VEuPathDB" id="TriTrypDB:BSAL_50945"/>
<dbReference type="Gene3D" id="2.40.100.10">
    <property type="entry name" value="Cyclophilin-like"/>
    <property type="match status" value="1"/>
</dbReference>
<comment type="similarity">
    <text evidence="4">Belongs to the cyclophilin-type PPIase family.</text>
</comment>
<dbReference type="EC" id="5.2.1.8" evidence="4"/>
<dbReference type="PIRSF" id="PIRSF001467">
    <property type="entry name" value="Peptidylpro_ismrse"/>
    <property type="match status" value="1"/>
</dbReference>
<accession>A0A0S4KDV3</accession>
<evidence type="ECO:0000256" key="1">
    <source>
        <dbReference type="ARBA" id="ARBA00000971"/>
    </source>
</evidence>
<dbReference type="PROSITE" id="PS50072">
    <property type="entry name" value="CSA_PPIASE_2"/>
    <property type="match status" value="1"/>
</dbReference>
<reference evidence="7" key="1">
    <citation type="submission" date="2015-09" db="EMBL/GenBank/DDBJ databases">
        <authorList>
            <consortium name="Pathogen Informatics"/>
        </authorList>
    </citation>
    <scope>NUCLEOTIDE SEQUENCE [LARGE SCALE GENOMIC DNA]</scope>
    <source>
        <strain evidence="7">Lake Konstanz</strain>
    </source>
</reference>
<comment type="function">
    <text evidence="4">PPIases accelerate the folding of proteins. It catalyzes the cis-trans isomerization of proline imidic peptide bonds in oligopeptides.</text>
</comment>
<dbReference type="PANTHER" id="PTHR45625">
    <property type="entry name" value="PEPTIDYL-PROLYL CIS-TRANS ISOMERASE-RELATED"/>
    <property type="match status" value="1"/>
</dbReference>
<evidence type="ECO:0000259" key="5">
    <source>
        <dbReference type="PROSITE" id="PS50072"/>
    </source>
</evidence>
<dbReference type="PRINTS" id="PR00153">
    <property type="entry name" value="CSAPPISMRASE"/>
</dbReference>
<dbReference type="InterPro" id="IPR020892">
    <property type="entry name" value="Cyclophilin-type_PPIase_CS"/>
</dbReference>
<keyword evidence="3 4" id="KW-0413">Isomerase</keyword>
<evidence type="ECO:0000313" key="6">
    <source>
        <dbReference type="EMBL" id="CUI11163.1"/>
    </source>
</evidence>
<evidence type="ECO:0000313" key="7">
    <source>
        <dbReference type="Proteomes" id="UP000051952"/>
    </source>
</evidence>
<evidence type="ECO:0000256" key="2">
    <source>
        <dbReference type="ARBA" id="ARBA00023110"/>
    </source>
</evidence>
<dbReference type="GO" id="GO:0006457">
    <property type="term" value="P:protein folding"/>
    <property type="evidence" value="ECO:0007669"/>
    <property type="project" value="InterPro"/>
</dbReference>
<name>A0A0S4KDV3_BODSA</name>
<dbReference type="InterPro" id="IPR044666">
    <property type="entry name" value="Cyclophilin_A-like"/>
</dbReference>
<dbReference type="GO" id="GO:0003755">
    <property type="term" value="F:peptidyl-prolyl cis-trans isomerase activity"/>
    <property type="evidence" value="ECO:0007669"/>
    <property type="project" value="UniProtKB-UniRule"/>
</dbReference>
<dbReference type="OMA" id="CTFYRHF"/>
<evidence type="ECO:0000256" key="3">
    <source>
        <dbReference type="ARBA" id="ARBA00023235"/>
    </source>
</evidence>
<dbReference type="Proteomes" id="UP000051952">
    <property type="component" value="Unassembled WGS sequence"/>
</dbReference>
<gene>
    <name evidence="6" type="ORF">BSAL_50945</name>
</gene>
<dbReference type="PANTHER" id="PTHR45625:SF2">
    <property type="entry name" value="PEPTIDYL-PROLYL CIS-TRANS ISOMERASE-LIKE 3"/>
    <property type="match status" value="1"/>
</dbReference>
<protein>
    <recommendedName>
        <fullName evidence="4">Peptidyl-prolyl cis-trans isomerase</fullName>
        <shortName evidence="4">PPIase</shortName>
        <ecNumber evidence="4">5.2.1.8</ecNumber>
    </recommendedName>
</protein>
<feature type="domain" description="PPIase cyclophilin-type" evidence="5">
    <location>
        <begin position="6"/>
        <end position="182"/>
    </location>
</feature>